<gene>
    <name evidence="1" type="ORF">LMG32879_000368</name>
</gene>
<evidence type="ECO:0000313" key="2">
    <source>
        <dbReference type="Proteomes" id="UP001176960"/>
    </source>
</evidence>
<keyword evidence="2" id="KW-1185">Reference proteome</keyword>
<sequence>MLVISWDEPKRLKTLRDRGLDFGDLDEAFFQASLIIPAKQGRWMAIGSFLDGVIAVVFVELGTEGISVISMRPASQKERKWYEEAQIS</sequence>
<dbReference type="RefSeq" id="WP_289843434.1">
    <property type="nucleotide sequence ID" value="NZ_CATKSH010000002.1"/>
</dbReference>
<evidence type="ECO:0000313" key="1">
    <source>
        <dbReference type="EMBL" id="CAI9119551.1"/>
    </source>
</evidence>
<proteinExistence type="predicted"/>
<organism evidence="1 2">
    <name type="scientific">Brytella acorum</name>
    <dbReference type="NCBI Taxonomy" id="2959299"/>
    <lineage>
        <taxon>Bacteria</taxon>
        <taxon>Pseudomonadati</taxon>
        <taxon>Pseudomonadota</taxon>
        <taxon>Alphaproteobacteria</taxon>
        <taxon>Acetobacterales</taxon>
        <taxon>Acetobacteraceae</taxon>
        <taxon>Brytella</taxon>
    </lineage>
</organism>
<dbReference type="InterPro" id="IPR007460">
    <property type="entry name" value="BrnT_toxin"/>
</dbReference>
<comment type="caution">
    <text evidence="1">The sequence shown here is derived from an EMBL/GenBank/DDBJ whole genome shotgun (WGS) entry which is preliminary data.</text>
</comment>
<dbReference type="InterPro" id="IPR038573">
    <property type="entry name" value="BrnT_sf"/>
</dbReference>
<reference evidence="1" key="1">
    <citation type="submission" date="2023-03" db="EMBL/GenBank/DDBJ databases">
        <authorList>
            <person name="Cleenwerck I."/>
        </authorList>
    </citation>
    <scope>NUCLEOTIDE SEQUENCE</scope>
    <source>
        <strain evidence="1">LMG 32879</strain>
    </source>
</reference>
<accession>A0AA35XWS5</accession>
<name>A0AA35XWS5_9PROT</name>
<dbReference type="Pfam" id="PF04365">
    <property type="entry name" value="BrnT_toxin"/>
    <property type="match status" value="1"/>
</dbReference>
<protein>
    <submittedName>
        <fullName evidence="1">BrnT family toxin</fullName>
    </submittedName>
</protein>
<dbReference type="Proteomes" id="UP001176960">
    <property type="component" value="Unassembled WGS sequence"/>
</dbReference>
<dbReference type="Gene3D" id="3.10.450.530">
    <property type="entry name" value="Ribonuclease toxin, BrnT, of type II toxin-antitoxin system"/>
    <property type="match status" value="1"/>
</dbReference>
<dbReference type="AlphaFoldDB" id="A0AA35XWS5"/>
<dbReference type="EMBL" id="CATKSH010000002">
    <property type="protein sequence ID" value="CAI9119551.1"/>
    <property type="molecule type" value="Genomic_DNA"/>
</dbReference>